<dbReference type="SUPFAM" id="SSF54909">
    <property type="entry name" value="Dimeric alpha+beta barrel"/>
    <property type="match status" value="1"/>
</dbReference>
<comment type="similarity">
    <text evidence="1">Belongs to the tpcK family.</text>
</comment>
<dbReference type="EMBL" id="VFLP01000028">
    <property type="protein sequence ID" value="TRX93531.1"/>
    <property type="molecule type" value="Genomic_DNA"/>
</dbReference>
<accession>A0A553I013</accession>
<feature type="domain" description="EthD" evidence="2">
    <location>
        <begin position="23"/>
        <end position="118"/>
    </location>
</feature>
<comment type="caution">
    <text evidence="3">The sequence shown here is derived from an EMBL/GenBank/DDBJ whole genome shotgun (WGS) entry which is preliminary data.</text>
</comment>
<evidence type="ECO:0000256" key="1">
    <source>
        <dbReference type="ARBA" id="ARBA00005986"/>
    </source>
</evidence>
<dbReference type="AlphaFoldDB" id="A0A553I013"/>
<organism evidence="3 4">
    <name type="scientific">Xylaria flabelliformis</name>
    <dbReference type="NCBI Taxonomy" id="2512241"/>
    <lineage>
        <taxon>Eukaryota</taxon>
        <taxon>Fungi</taxon>
        <taxon>Dikarya</taxon>
        <taxon>Ascomycota</taxon>
        <taxon>Pezizomycotina</taxon>
        <taxon>Sordariomycetes</taxon>
        <taxon>Xylariomycetidae</taxon>
        <taxon>Xylariales</taxon>
        <taxon>Xylariaceae</taxon>
        <taxon>Xylaria</taxon>
    </lineage>
</organism>
<dbReference type="OrthoDB" id="3183782at2759"/>
<evidence type="ECO:0000313" key="3">
    <source>
        <dbReference type="EMBL" id="TRX93531.1"/>
    </source>
</evidence>
<dbReference type="InterPro" id="IPR011008">
    <property type="entry name" value="Dimeric_a/b-barrel"/>
</dbReference>
<keyword evidence="4" id="KW-1185">Reference proteome</keyword>
<dbReference type="InterPro" id="IPR009799">
    <property type="entry name" value="EthD_dom"/>
</dbReference>
<dbReference type="Gene3D" id="3.30.70.100">
    <property type="match status" value="1"/>
</dbReference>
<proteinExistence type="inferred from homology"/>
<sequence length="167" mass="19166">MSTTQIIQKHRLLRMTLAHYRNENCTEEDFHEFATVEHAAQAAKIHARVGMEGYAMYWSPRSFRNAAADLNRDLGNHWFVRDYDMQVEFYFRDFATLYQLASDPDFRRLQAEEGPYVSRIHVEVSIGWVETYVQGGTVINIGEDGKPVFPRFPAMSASPIPSTEGTA</sequence>
<reference evidence="4" key="1">
    <citation type="submission" date="2019-06" db="EMBL/GenBank/DDBJ databases">
        <title>Draft genome sequence of the griseofulvin-producing fungus Xylaria cubensis strain G536.</title>
        <authorList>
            <person name="Mead M.E."/>
            <person name="Raja H.A."/>
            <person name="Steenwyk J.L."/>
            <person name="Knowles S.L."/>
            <person name="Oberlies N.H."/>
            <person name="Rokas A."/>
        </authorList>
    </citation>
    <scope>NUCLEOTIDE SEQUENCE [LARGE SCALE GENOMIC DNA]</scope>
    <source>
        <strain evidence="4">G536</strain>
    </source>
</reference>
<dbReference type="STRING" id="2512241.A0A553I013"/>
<protein>
    <recommendedName>
        <fullName evidence="2">EthD domain-containing protein</fullName>
    </recommendedName>
</protein>
<dbReference type="Pfam" id="PF07110">
    <property type="entry name" value="EthD"/>
    <property type="match status" value="1"/>
</dbReference>
<evidence type="ECO:0000259" key="2">
    <source>
        <dbReference type="Pfam" id="PF07110"/>
    </source>
</evidence>
<dbReference type="Proteomes" id="UP000319160">
    <property type="component" value="Unassembled WGS sequence"/>
</dbReference>
<dbReference type="GO" id="GO:0016491">
    <property type="term" value="F:oxidoreductase activity"/>
    <property type="evidence" value="ECO:0007669"/>
    <property type="project" value="InterPro"/>
</dbReference>
<evidence type="ECO:0000313" key="4">
    <source>
        <dbReference type="Proteomes" id="UP000319160"/>
    </source>
</evidence>
<name>A0A553I013_9PEZI</name>
<gene>
    <name evidence="3" type="ORF">FHL15_005503</name>
</gene>